<evidence type="ECO:0008006" key="4">
    <source>
        <dbReference type="Google" id="ProtNLM"/>
    </source>
</evidence>
<keyword evidence="3" id="KW-1185">Reference proteome</keyword>
<feature type="region of interest" description="Disordered" evidence="1">
    <location>
        <begin position="71"/>
        <end position="110"/>
    </location>
</feature>
<comment type="caution">
    <text evidence="2">The sequence shown here is derived from an EMBL/GenBank/DDBJ whole genome shotgun (WGS) entry which is preliminary data.</text>
</comment>
<proteinExistence type="predicted"/>
<gene>
    <name evidence="2" type="ORF">PCOR1329_LOCUS18223</name>
</gene>
<dbReference type="EMBL" id="CAUYUJ010005713">
    <property type="protein sequence ID" value="CAK0814696.1"/>
    <property type="molecule type" value="Genomic_DNA"/>
</dbReference>
<accession>A0ABN9R8E4</accession>
<name>A0ABN9R8E4_9DINO</name>
<evidence type="ECO:0000256" key="1">
    <source>
        <dbReference type="SAM" id="MobiDB-lite"/>
    </source>
</evidence>
<dbReference type="Proteomes" id="UP001189429">
    <property type="component" value="Unassembled WGS sequence"/>
</dbReference>
<evidence type="ECO:0000313" key="3">
    <source>
        <dbReference type="Proteomes" id="UP001189429"/>
    </source>
</evidence>
<reference evidence="2" key="1">
    <citation type="submission" date="2023-10" db="EMBL/GenBank/DDBJ databases">
        <authorList>
            <person name="Chen Y."/>
            <person name="Shah S."/>
            <person name="Dougan E. K."/>
            <person name="Thang M."/>
            <person name="Chan C."/>
        </authorList>
    </citation>
    <scope>NUCLEOTIDE SEQUENCE [LARGE SCALE GENOMIC DNA]</scope>
</reference>
<protein>
    <recommendedName>
        <fullName evidence="4">Amine oxidase</fullName>
    </recommendedName>
</protein>
<evidence type="ECO:0000313" key="2">
    <source>
        <dbReference type="EMBL" id="CAK0814696.1"/>
    </source>
</evidence>
<sequence length="251" mass="26632">MANAFPAGQRVEALWKGSATFQARILLTPASPSAFEEIVGQDAPQSSVNKGLLQWACTPDGDVHPHYLKPGVASDMTSLTPVESTGRRGPTRGTPRRAGAPVHGEDWNSPPQEFAKALQFALDMDFNDVLRAATPEAAPDQRSTSGRARSAVRSIGLTAAPSLIGSDICNLGSPTCTPTAALRELRGTETCYDMQPVKMVGFSPDEVAPPERRPQVRRGCCLEGRRPSGPGQLAVAAAAPPRRARCHSPLC</sequence>
<feature type="compositionally biased region" description="Low complexity" evidence="1">
    <location>
        <begin position="87"/>
        <end position="101"/>
    </location>
</feature>
<organism evidence="2 3">
    <name type="scientific">Prorocentrum cordatum</name>
    <dbReference type="NCBI Taxonomy" id="2364126"/>
    <lineage>
        <taxon>Eukaryota</taxon>
        <taxon>Sar</taxon>
        <taxon>Alveolata</taxon>
        <taxon>Dinophyceae</taxon>
        <taxon>Prorocentrales</taxon>
        <taxon>Prorocentraceae</taxon>
        <taxon>Prorocentrum</taxon>
    </lineage>
</organism>